<feature type="signal peptide" evidence="3">
    <location>
        <begin position="1"/>
        <end position="17"/>
    </location>
</feature>
<dbReference type="SMART" id="SM00062">
    <property type="entry name" value="PBPb"/>
    <property type="match status" value="1"/>
</dbReference>
<evidence type="ECO:0000256" key="2">
    <source>
        <dbReference type="ARBA" id="ARBA00022729"/>
    </source>
</evidence>
<keyword evidence="2 3" id="KW-0732">Signal</keyword>
<dbReference type="Gene3D" id="3.40.190.10">
    <property type="entry name" value="Periplasmic binding protein-like II"/>
    <property type="match status" value="2"/>
</dbReference>
<gene>
    <name evidence="5" type="ORF">GCM10022278_17280</name>
</gene>
<evidence type="ECO:0000313" key="6">
    <source>
        <dbReference type="Proteomes" id="UP001501337"/>
    </source>
</evidence>
<comment type="caution">
    <text evidence="5">The sequence shown here is derived from an EMBL/GenBank/DDBJ whole genome shotgun (WGS) entry which is preliminary data.</text>
</comment>
<organism evidence="5 6">
    <name type="scientific">Allohahella marinimesophila</name>
    <dbReference type="NCBI Taxonomy" id="1054972"/>
    <lineage>
        <taxon>Bacteria</taxon>
        <taxon>Pseudomonadati</taxon>
        <taxon>Pseudomonadota</taxon>
        <taxon>Gammaproteobacteria</taxon>
        <taxon>Oceanospirillales</taxon>
        <taxon>Hahellaceae</taxon>
        <taxon>Allohahella</taxon>
    </lineage>
</organism>
<proteinExistence type="inferred from homology"/>
<dbReference type="Proteomes" id="UP001501337">
    <property type="component" value="Unassembled WGS sequence"/>
</dbReference>
<sequence>MPLTLWLWLLTGAPALAAEEARRQLVCSSTVYQPYVIQDEQGIRGIDVDVVREIGRRLNIDIDIRLSPWTRLEKELAAGEQDCVFSYFHTPEREAFAHFTGVPMHITEYTVFVKSEAGMNTNGLSLLYGKRIGVNRGFKTTDAFEAAREAGHIDVELVTEDTQSFRMLMLGRVNGVLTNADVGRYITAQLELEDVVALQPPLATEAAYLVLRRAPELEDLVEQFNWALFEILRDGTYREIQERYGSR</sequence>
<name>A0ABP7P4D9_9GAMM</name>
<accession>A0ABP7P4D9</accession>
<dbReference type="InterPro" id="IPR001638">
    <property type="entry name" value="Solute-binding_3/MltF_N"/>
</dbReference>
<dbReference type="EMBL" id="BAABBO010000007">
    <property type="protein sequence ID" value="GAA3959577.1"/>
    <property type="molecule type" value="Genomic_DNA"/>
</dbReference>
<evidence type="ECO:0000259" key="4">
    <source>
        <dbReference type="SMART" id="SM00062"/>
    </source>
</evidence>
<protein>
    <recommendedName>
        <fullName evidence="4">Solute-binding protein family 3/N-terminal domain-containing protein</fullName>
    </recommendedName>
</protein>
<reference evidence="6" key="1">
    <citation type="journal article" date="2019" name="Int. J. Syst. Evol. Microbiol.">
        <title>The Global Catalogue of Microorganisms (GCM) 10K type strain sequencing project: providing services to taxonomists for standard genome sequencing and annotation.</title>
        <authorList>
            <consortium name="The Broad Institute Genomics Platform"/>
            <consortium name="The Broad Institute Genome Sequencing Center for Infectious Disease"/>
            <person name="Wu L."/>
            <person name="Ma J."/>
        </authorList>
    </citation>
    <scope>NUCLEOTIDE SEQUENCE [LARGE SCALE GENOMIC DNA]</scope>
    <source>
        <strain evidence="6">JCM 17555</strain>
    </source>
</reference>
<dbReference type="PANTHER" id="PTHR35936:SF35">
    <property type="entry name" value="L-CYSTINE-BINDING PROTEIN TCYJ"/>
    <property type="match status" value="1"/>
</dbReference>
<evidence type="ECO:0000256" key="3">
    <source>
        <dbReference type="SAM" id="SignalP"/>
    </source>
</evidence>
<dbReference type="Pfam" id="PF00497">
    <property type="entry name" value="SBP_bac_3"/>
    <property type="match status" value="1"/>
</dbReference>
<evidence type="ECO:0000256" key="1">
    <source>
        <dbReference type="ARBA" id="ARBA00010333"/>
    </source>
</evidence>
<dbReference type="SUPFAM" id="SSF53850">
    <property type="entry name" value="Periplasmic binding protein-like II"/>
    <property type="match status" value="1"/>
</dbReference>
<evidence type="ECO:0000313" key="5">
    <source>
        <dbReference type="EMBL" id="GAA3959577.1"/>
    </source>
</evidence>
<dbReference type="PANTHER" id="PTHR35936">
    <property type="entry name" value="MEMBRANE-BOUND LYTIC MUREIN TRANSGLYCOSYLASE F"/>
    <property type="match status" value="1"/>
</dbReference>
<keyword evidence="6" id="KW-1185">Reference proteome</keyword>
<feature type="domain" description="Solute-binding protein family 3/N-terminal" evidence="4">
    <location>
        <begin position="24"/>
        <end position="247"/>
    </location>
</feature>
<feature type="chain" id="PRO_5045510656" description="Solute-binding protein family 3/N-terminal domain-containing protein" evidence="3">
    <location>
        <begin position="18"/>
        <end position="247"/>
    </location>
</feature>
<comment type="similarity">
    <text evidence="1">Belongs to the bacterial solute-binding protein 3 family.</text>
</comment>